<dbReference type="Pfam" id="PF00578">
    <property type="entry name" value="AhpC-TSA"/>
    <property type="match status" value="1"/>
</dbReference>
<evidence type="ECO:0000259" key="13">
    <source>
        <dbReference type="PROSITE" id="PS51352"/>
    </source>
</evidence>
<comment type="function">
    <text evidence="1">Thiol-specific peroxidase that catalyzes the reduction of hydrogen peroxide and organic hydroperoxides to water and alcohols, respectively. Plays a role in cell protection against oxidative stress by detoxifying peroxides and as sensor of hydrogen peroxide-mediated signaling events.</text>
</comment>
<evidence type="ECO:0000256" key="12">
    <source>
        <dbReference type="SAM" id="SignalP"/>
    </source>
</evidence>
<accession>A0A918TLQ7</accession>
<comment type="similarity">
    <text evidence="9">Belongs to the peroxiredoxin family. BCP/PrxQ subfamily.</text>
</comment>
<keyword evidence="12" id="KW-0732">Signal</keyword>
<dbReference type="AlphaFoldDB" id="A0A918TLQ7"/>
<dbReference type="InterPro" id="IPR050924">
    <property type="entry name" value="Peroxiredoxin_BCP/PrxQ"/>
</dbReference>
<name>A0A918TLQ7_9BACT</name>
<evidence type="ECO:0000256" key="4">
    <source>
        <dbReference type="ARBA" id="ARBA00022862"/>
    </source>
</evidence>
<dbReference type="EMBL" id="BMXI01000008">
    <property type="protein sequence ID" value="GHC53766.1"/>
    <property type="molecule type" value="Genomic_DNA"/>
</dbReference>
<evidence type="ECO:0000256" key="5">
    <source>
        <dbReference type="ARBA" id="ARBA00023002"/>
    </source>
</evidence>
<proteinExistence type="inferred from homology"/>
<evidence type="ECO:0000313" key="15">
    <source>
        <dbReference type="Proteomes" id="UP000644507"/>
    </source>
</evidence>
<evidence type="ECO:0000256" key="8">
    <source>
        <dbReference type="ARBA" id="ARBA00032824"/>
    </source>
</evidence>
<organism evidence="14 15">
    <name type="scientific">Roseibacillus persicicus</name>
    <dbReference type="NCBI Taxonomy" id="454148"/>
    <lineage>
        <taxon>Bacteria</taxon>
        <taxon>Pseudomonadati</taxon>
        <taxon>Verrucomicrobiota</taxon>
        <taxon>Verrucomicrobiia</taxon>
        <taxon>Verrucomicrobiales</taxon>
        <taxon>Verrucomicrobiaceae</taxon>
        <taxon>Roseibacillus</taxon>
    </lineage>
</organism>
<dbReference type="CDD" id="cd03017">
    <property type="entry name" value="PRX_BCP"/>
    <property type="match status" value="1"/>
</dbReference>
<dbReference type="SUPFAM" id="SSF52833">
    <property type="entry name" value="Thioredoxin-like"/>
    <property type="match status" value="1"/>
</dbReference>
<feature type="domain" description="Thioredoxin" evidence="13">
    <location>
        <begin position="23"/>
        <end position="167"/>
    </location>
</feature>
<evidence type="ECO:0000256" key="11">
    <source>
        <dbReference type="ARBA" id="ARBA00049091"/>
    </source>
</evidence>
<dbReference type="GO" id="GO:0045454">
    <property type="term" value="P:cell redox homeostasis"/>
    <property type="evidence" value="ECO:0007669"/>
    <property type="project" value="TreeGrafter"/>
</dbReference>
<sequence length="167" mass="18237">MKSFIAFWSSLIAMSGLVQAGELEVGQPMPEIKVKNQKNEQVDLAEAAKTGWVLVYFYPKADTPGCTKQACSLRDAYAKLTDKGVKVYGVSTDSVADQKAFAEKYTLPFDLLADKSKKVVTAFGVPAGMGFAKRQAYLFKDGKLVWRDLKASTEQQAADVLAVLAKE</sequence>
<dbReference type="RefSeq" id="WP_189569813.1">
    <property type="nucleotide sequence ID" value="NZ_BMXI01000008.1"/>
</dbReference>
<keyword evidence="3" id="KW-0575">Peroxidase</keyword>
<dbReference type="PANTHER" id="PTHR42801">
    <property type="entry name" value="THIOREDOXIN-DEPENDENT PEROXIDE REDUCTASE"/>
    <property type="match status" value="1"/>
</dbReference>
<dbReference type="GO" id="GO:0005737">
    <property type="term" value="C:cytoplasm"/>
    <property type="evidence" value="ECO:0007669"/>
    <property type="project" value="TreeGrafter"/>
</dbReference>
<evidence type="ECO:0000256" key="9">
    <source>
        <dbReference type="ARBA" id="ARBA00038489"/>
    </source>
</evidence>
<evidence type="ECO:0000256" key="1">
    <source>
        <dbReference type="ARBA" id="ARBA00003330"/>
    </source>
</evidence>
<dbReference type="InterPro" id="IPR013766">
    <property type="entry name" value="Thioredoxin_domain"/>
</dbReference>
<reference evidence="14" key="1">
    <citation type="journal article" date="2014" name="Int. J. Syst. Evol. Microbiol.">
        <title>Complete genome sequence of Corynebacterium casei LMG S-19264T (=DSM 44701T), isolated from a smear-ripened cheese.</title>
        <authorList>
            <consortium name="US DOE Joint Genome Institute (JGI-PGF)"/>
            <person name="Walter F."/>
            <person name="Albersmeier A."/>
            <person name="Kalinowski J."/>
            <person name="Ruckert C."/>
        </authorList>
    </citation>
    <scope>NUCLEOTIDE SEQUENCE</scope>
    <source>
        <strain evidence="14">KCTC 12988</strain>
    </source>
</reference>
<evidence type="ECO:0000256" key="6">
    <source>
        <dbReference type="ARBA" id="ARBA00023157"/>
    </source>
</evidence>
<evidence type="ECO:0000313" key="14">
    <source>
        <dbReference type="EMBL" id="GHC53766.1"/>
    </source>
</evidence>
<comment type="caution">
    <text evidence="14">The sequence shown here is derived from an EMBL/GenBank/DDBJ whole genome shotgun (WGS) entry which is preliminary data.</text>
</comment>
<keyword evidence="4" id="KW-0049">Antioxidant</keyword>
<keyword evidence="15" id="KW-1185">Reference proteome</keyword>
<dbReference type="PANTHER" id="PTHR42801:SF4">
    <property type="entry name" value="AHPC_TSA FAMILY PROTEIN"/>
    <property type="match status" value="1"/>
</dbReference>
<gene>
    <name evidence="14" type="ORF">GCM10007100_20050</name>
</gene>
<dbReference type="Proteomes" id="UP000644507">
    <property type="component" value="Unassembled WGS sequence"/>
</dbReference>
<feature type="chain" id="PRO_5037356479" description="thioredoxin-dependent peroxiredoxin" evidence="12">
    <location>
        <begin position="21"/>
        <end position="167"/>
    </location>
</feature>
<dbReference type="PROSITE" id="PS51352">
    <property type="entry name" value="THIOREDOXIN_2"/>
    <property type="match status" value="1"/>
</dbReference>
<dbReference type="EC" id="1.11.1.24" evidence="2"/>
<dbReference type="Gene3D" id="3.40.30.10">
    <property type="entry name" value="Glutaredoxin"/>
    <property type="match status" value="1"/>
</dbReference>
<dbReference type="GO" id="GO:0008379">
    <property type="term" value="F:thioredoxin peroxidase activity"/>
    <property type="evidence" value="ECO:0007669"/>
    <property type="project" value="TreeGrafter"/>
</dbReference>
<evidence type="ECO:0000256" key="10">
    <source>
        <dbReference type="ARBA" id="ARBA00042639"/>
    </source>
</evidence>
<keyword evidence="6" id="KW-1015">Disulfide bond</keyword>
<keyword evidence="5" id="KW-0560">Oxidoreductase</keyword>
<dbReference type="GO" id="GO:0034599">
    <property type="term" value="P:cellular response to oxidative stress"/>
    <property type="evidence" value="ECO:0007669"/>
    <property type="project" value="TreeGrafter"/>
</dbReference>
<comment type="catalytic activity">
    <reaction evidence="11">
        <text>a hydroperoxide + [thioredoxin]-dithiol = an alcohol + [thioredoxin]-disulfide + H2O</text>
        <dbReference type="Rhea" id="RHEA:62620"/>
        <dbReference type="Rhea" id="RHEA-COMP:10698"/>
        <dbReference type="Rhea" id="RHEA-COMP:10700"/>
        <dbReference type="ChEBI" id="CHEBI:15377"/>
        <dbReference type="ChEBI" id="CHEBI:29950"/>
        <dbReference type="ChEBI" id="CHEBI:30879"/>
        <dbReference type="ChEBI" id="CHEBI:35924"/>
        <dbReference type="ChEBI" id="CHEBI:50058"/>
        <dbReference type="EC" id="1.11.1.24"/>
    </reaction>
</comment>
<feature type="signal peptide" evidence="12">
    <location>
        <begin position="1"/>
        <end position="20"/>
    </location>
</feature>
<keyword evidence="7" id="KW-0676">Redox-active center</keyword>
<dbReference type="InterPro" id="IPR000866">
    <property type="entry name" value="AhpC/TSA"/>
</dbReference>
<reference evidence="14" key="2">
    <citation type="submission" date="2020-09" db="EMBL/GenBank/DDBJ databases">
        <authorList>
            <person name="Sun Q."/>
            <person name="Kim S."/>
        </authorList>
    </citation>
    <scope>NUCLEOTIDE SEQUENCE</scope>
    <source>
        <strain evidence="14">KCTC 12988</strain>
    </source>
</reference>
<evidence type="ECO:0000256" key="7">
    <source>
        <dbReference type="ARBA" id="ARBA00023284"/>
    </source>
</evidence>
<evidence type="ECO:0000256" key="2">
    <source>
        <dbReference type="ARBA" id="ARBA00013017"/>
    </source>
</evidence>
<evidence type="ECO:0000256" key="3">
    <source>
        <dbReference type="ARBA" id="ARBA00022559"/>
    </source>
</evidence>
<protein>
    <recommendedName>
        <fullName evidence="2">thioredoxin-dependent peroxiredoxin</fullName>
        <ecNumber evidence="2">1.11.1.24</ecNumber>
    </recommendedName>
    <alternativeName>
        <fullName evidence="8">Thioredoxin peroxidase</fullName>
    </alternativeName>
    <alternativeName>
        <fullName evidence="10">Thioredoxin-dependent peroxiredoxin Bcp</fullName>
    </alternativeName>
</protein>
<dbReference type="InterPro" id="IPR036249">
    <property type="entry name" value="Thioredoxin-like_sf"/>
</dbReference>